<dbReference type="PROSITE" id="PS50056">
    <property type="entry name" value="TYR_PHOSPHATASE_2"/>
    <property type="match status" value="1"/>
</dbReference>
<sequence>MHSTKKKRIHEIPCIVVIPGCNRKDSDVGLFSKLAHKNAESIRVEREWQTLLKAVVRYVVCRENKYKALINLYAGMSIASAIIFCRVNHLDHTCCQVCFIGFDFKQQTAAMPGAGKAEAKAPPNAPASDGGASSSGAGTGNAELQSLQRSFPPDSICEFIQKMTSGGRAQMIADHDRLRQDERHVFHFMKNPMKNRFTNILLFSEGAVVLEVSKHDKPADTYIHATKIKSKFGNYVLAQSPKPETLIDWFRMIWQLKIKVIVCLIPLDNKDDCAKYFERKVGKKIKLKRFTVRTFAIRTDEPTTTYELSITNSDAKHEERILYVLRYPNWKEIFRPPDPREFLAVLKSAWALEQTAGQGSGDAVSPTLVHGISGTRRTGAFVLTSMLCRQMREKKQLSVVTACSTIRKYRYGVMRNRVCYTVMLEALLRFAADQGYVNGRSSAFVRAIETVRNSITLPEVSDEEDSW</sequence>
<dbReference type="OMA" id="HEERILY"/>
<dbReference type="EMBL" id="JPKZ01002177">
    <property type="protein sequence ID" value="KHN78063.1"/>
    <property type="molecule type" value="Genomic_DNA"/>
</dbReference>
<evidence type="ECO:0000256" key="2">
    <source>
        <dbReference type="SAM" id="Phobius"/>
    </source>
</evidence>
<gene>
    <name evidence="5" type="primary">PTPN5</name>
    <name evidence="5" type="ORF">Tcan_08286</name>
</gene>
<organism evidence="5 6">
    <name type="scientific">Toxocara canis</name>
    <name type="common">Canine roundworm</name>
    <dbReference type="NCBI Taxonomy" id="6265"/>
    <lineage>
        <taxon>Eukaryota</taxon>
        <taxon>Metazoa</taxon>
        <taxon>Ecdysozoa</taxon>
        <taxon>Nematoda</taxon>
        <taxon>Chromadorea</taxon>
        <taxon>Rhabditida</taxon>
        <taxon>Spirurina</taxon>
        <taxon>Ascaridomorpha</taxon>
        <taxon>Ascaridoidea</taxon>
        <taxon>Toxocaridae</taxon>
        <taxon>Toxocara</taxon>
    </lineage>
</organism>
<evidence type="ECO:0000313" key="5">
    <source>
        <dbReference type="EMBL" id="KHN78063.1"/>
    </source>
</evidence>
<keyword evidence="2" id="KW-0812">Transmembrane</keyword>
<comment type="caution">
    <text evidence="5">The sequence shown here is derived from an EMBL/GenBank/DDBJ whole genome shotgun (WGS) entry which is preliminary data.</text>
</comment>
<keyword evidence="5" id="KW-0675">Receptor</keyword>
<feature type="region of interest" description="Disordered" evidence="1">
    <location>
        <begin position="115"/>
        <end position="140"/>
    </location>
</feature>
<dbReference type="InterPro" id="IPR000387">
    <property type="entry name" value="Tyr_Pase_dom"/>
</dbReference>
<dbReference type="InterPro" id="IPR029021">
    <property type="entry name" value="Prot-tyrosine_phosphatase-like"/>
</dbReference>
<dbReference type="SUPFAM" id="SSF52799">
    <property type="entry name" value="(Phosphotyrosine protein) phosphatases II"/>
    <property type="match status" value="1"/>
</dbReference>
<reference evidence="5 6" key="1">
    <citation type="submission" date="2014-11" db="EMBL/GenBank/DDBJ databases">
        <title>Genetic blueprint of the zoonotic pathogen Toxocara canis.</title>
        <authorList>
            <person name="Zhu X.-Q."/>
            <person name="Korhonen P.K."/>
            <person name="Cai H."/>
            <person name="Young N.D."/>
            <person name="Nejsum P."/>
            <person name="von Samson-Himmelstjerna G."/>
            <person name="Boag P.R."/>
            <person name="Tan P."/>
            <person name="Li Q."/>
            <person name="Min J."/>
            <person name="Yang Y."/>
            <person name="Wang X."/>
            <person name="Fang X."/>
            <person name="Hall R.S."/>
            <person name="Hofmann A."/>
            <person name="Sternberg P.W."/>
            <person name="Jex A.R."/>
            <person name="Gasser R.B."/>
        </authorList>
    </citation>
    <scope>NUCLEOTIDE SEQUENCE [LARGE SCALE GENOMIC DNA]</scope>
    <source>
        <strain evidence="5">PN_DK_2014</strain>
    </source>
</reference>
<evidence type="ECO:0000259" key="4">
    <source>
        <dbReference type="PROSITE" id="PS50056"/>
    </source>
</evidence>
<dbReference type="SMART" id="SM00404">
    <property type="entry name" value="PTPc_motif"/>
    <property type="match status" value="1"/>
</dbReference>
<dbReference type="GO" id="GO:0004725">
    <property type="term" value="F:protein tyrosine phosphatase activity"/>
    <property type="evidence" value="ECO:0007669"/>
    <property type="project" value="InterPro"/>
</dbReference>
<protein>
    <submittedName>
        <fullName evidence="5">Tyrosine-protein phosphatase non-receptor type 5</fullName>
    </submittedName>
</protein>
<dbReference type="InterPro" id="IPR052782">
    <property type="entry name" value="Oocyte-zygote_transition_reg"/>
</dbReference>
<dbReference type="AlphaFoldDB" id="A0A0B2V958"/>
<dbReference type="Gene3D" id="3.90.190.10">
    <property type="entry name" value="Protein tyrosine phosphatase superfamily"/>
    <property type="match status" value="1"/>
</dbReference>
<feature type="domain" description="Tyrosine specific protein phosphatases" evidence="4">
    <location>
        <begin position="340"/>
        <end position="421"/>
    </location>
</feature>
<evidence type="ECO:0000313" key="6">
    <source>
        <dbReference type="Proteomes" id="UP000031036"/>
    </source>
</evidence>
<keyword evidence="6" id="KW-1185">Reference proteome</keyword>
<dbReference type="SMART" id="SM00194">
    <property type="entry name" value="PTPc"/>
    <property type="match status" value="1"/>
</dbReference>
<dbReference type="Proteomes" id="UP000031036">
    <property type="component" value="Unassembled WGS sequence"/>
</dbReference>
<dbReference type="PANTHER" id="PTHR46163">
    <property type="entry name" value="TYROSINE-PROTEIN PHOSPHATASE-RELATED"/>
    <property type="match status" value="1"/>
</dbReference>
<keyword evidence="2" id="KW-0472">Membrane</keyword>
<dbReference type="InterPro" id="IPR003595">
    <property type="entry name" value="Tyr_Pase_cat"/>
</dbReference>
<dbReference type="CDD" id="cd00047">
    <property type="entry name" value="PTPc"/>
    <property type="match status" value="1"/>
</dbReference>
<dbReference type="PRINTS" id="PR00700">
    <property type="entry name" value="PRTYPHPHTASE"/>
</dbReference>
<dbReference type="PANTHER" id="PTHR46163:SF24">
    <property type="entry name" value="PROTEIN-TYROSINE PHOSPHATASE CATALYTIC DOMAIN-CONTAINING PROTEIN-RELATED"/>
    <property type="match status" value="1"/>
</dbReference>
<feature type="transmembrane region" description="Helical" evidence="2">
    <location>
        <begin position="68"/>
        <end position="89"/>
    </location>
</feature>
<feature type="domain" description="Tyrosine-protein phosphatase" evidence="3">
    <location>
        <begin position="191"/>
        <end position="430"/>
    </location>
</feature>
<dbReference type="InterPro" id="IPR000242">
    <property type="entry name" value="PTP_cat"/>
</dbReference>
<dbReference type="Pfam" id="PF00102">
    <property type="entry name" value="Y_phosphatase"/>
    <property type="match status" value="1"/>
</dbReference>
<dbReference type="STRING" id="6265.A0A0B2V958"/>
<keyword evidence="2" id="KW-1133">Transmembrane helix</keyword>
<dbReference type="PROSITE" id="PS50055">
    <property type="entry name" value="TYR_PHOSPHATASE_PTP"/>
    <property type="match status" value="1"/>
</dbReference>
<evidence type="ECO:0000256" key="1">
    <source>
        <dbReference type="SAM" id="MobiDB-lite"/>
    </source>
</evidence>
<proteinExistence type="predicted"/>
<accession>A0A0B2V958</accession>
<dbReference type="OrthoDB" id="5775049at2759"/>
<name>A0A0B2V958_TOXCA</name>
<evidence type="ECO:0000259" key="3">
    <source>
        <dbReference type="PROSITE" id="PS50055"/>
    </source>
</evidence>